<keyword evidence="17" id="KW-1185">Reference proteome</keyword>
<protein>
    <recommendedName>
        <fullName evidence="11">ATP-dependent DNA helicase RecQ</fullName>
        <ecNumber evidence="10">5.6.2.4</ecNumber>
    </recommendedName>
    <alternativeName>
        <fullName evidence="12">DNA 3'-5' helicase RecQ</fullName>
    </alternativeName>
</protein>
<dbReference type="RefSeq" id="WP_203706966.1">
    <property type="nucleotide sequence ID" value="NZ_BAAALU010000003.1"/>
</dbReference>
<feature type="domain" description="Rhodanese" evidence="13">
    <location>
        <begin position="251"/>
        <end position="284"/>
    </location>
</feature>
<dbReference type="InterPro" id="IPR011545">
    <property type="entry name" value="DEAD/DEAH_box_helicase_dom"/>
</dbReference>
<dbReference type="PROSITE" id="PS51192">
    <property type="entry name" value="HELICASE_ATP_BIND_1"/>
    <property type="match status" value="1"/>
</dbReference>
<sequence length="546" mass="58874">MKSPITSLRLRRAARTLFGWKTLRPGQLDAMRAILRGHDVLAVMPTGAGKSALYQVPATQLAGPTVVISPLLALQQDQIGGLERRGSANLKAVRISSAETPKQQQAALAALRDGHAEFLFITPEQLADPDRLAEVKKLKPSLVAVDEAHCISAWGHDFRPDYLALGHVVRALGRPPVVALTATASPPVRDDIVARLGLERPKVMVTGLDRPNLFLEANNCPTEDYRWRRLQALLAEGETPGIVYVPTRRGAEELAGRLRAAGHEAAHYHGGMAAGAREKLHEEFLADKVPIMVATSAFGMGIDKPNIRWVAHVALPDSPDSYLQEIGRAGRDGLPARTLLLWRAEDEGLQRFFTGAAPGSDELRDLAAVLRADGPLTKAALRDRTGLGARKLGQLVALLEQVGGAVTRSGGKVASPRYAPQPAEVAALAVAEAERQQSLQRSRTDMMRGYAEARGCRGQALLAYFGEKMNHVCGHCDNCVAGRGTPDNGAVGPFPVHTTVRHAEWGPGMVMGYEDDRMTVLFDEVGYKTLSVPVVSEQGLLVAEPR</sequence>
<dbReference type="SMART" id="SM00487">
    <property type="entry name" value="DEXDc"/>
    <property type="match status" value="1"/>
</dbReference>
<name>A0ABQ4CCS2_9ACTN</name>
<dbReference type="NCBIfam" id="TIGR00614">
    <property type="entry name" value="recQ_fam"/>
    <property type="match status" value="1"/>
</dbReference>
<dbReference type="Proteomes" id="UP000624325">
    <property type="component" value="Unassembled WGS sequence"/>
</dbReference>
<keyword evidence="7" id="KW-0238">DNA-binding</keyword>
<dbReference type="Pfam" id="PF00270">
    <property type="entry name" value="DEAD"/>
    <property type="match status" value="1"/>
</dbReference>
<evidence type="ECO:0000256" key="2">
    <source>
        <dbReference type="ARBA" id="ARBA00022723"/>
    </source>
</evidence>
<comment type="catalytic activity">
    <reaction evidence="9">
        <text>Couples ATP hydrolysis with the unwinding of duplex DNA by translocating in the 3'-5' direction.</text>
        <dbReference type="EC" id="5.6.2.4"/>
    </reaction>
</comment>
<feature type="domain" description="Helicase ATP-binding" evidence="14">
    <location>
        <begin position="31"/>
        <end position="202"/>
    </location>
</feature>
<comment type="similarity">
    <text evidence="1">Belongs to the helicase family. RecQ subfamily.</text>
</comment>
<comment type="caution">
    <text evidence="16">The sequence shown here is derived from an EMBL/GenBank/DDBJ whole genome shotgun (WGS) entry which is preliminary data.</text>
</comment>
<dbReference type="PANTHER" id="PTHR13710">
    <property type="entry name" value="DNA HELICASE RECQ FAMILY MEMBER"/>
    <property type="match status" value="1"/>
</dbReference>
<evidence type="ECO:0000256" key="3">
    <source>
        <dbReference type="ARBA" id="ARBA00022741"/>
    </source>
</evidence>
<keyword evidence="8" id="KW-0413">Isomerase</keyword>
<dbReference type="PROSITE" id="PS51194">
    <property type="entry name" value="HELICASE_CTER"/>
    <property type="match status" value="1"/>
</dbReference>
<dbReference type="InterPro" id="IPR027417">
    <property type="entry name" value="P-loop_NTPase"/>
</dbReference>
<gene>
    <name evidence="16" type="primary">recQ_3</name>
    <name evidence="16" type="ORF">Air01nite_62400</name>
</gene>
<evidence type="ECO:0000259" key="14">
    <source>
        <dbReference type="PROSITE" id="PS51192"/>
    </source>
</evidence>
<organism evidence="16 17">
    <name type="scientific">Asanoa iriomotensis</name>
    <dbReference type="NCBI Taxonomy" id="234613"/>
    <lineage>
        <taxon>Bacteria</taxon>
        <taxon>Bacillati</taxon>
        <taxon>Actinomycetota</taxon>
        <taxon>Actinomycetes</taxon>
        <taxon>Micromonosporales</taxon>
        <taxon>Micromonosporaceae</taxon>
        <taxon>Asanoa</taxon>
    </lineage>
</organism>
<dbReference type="InterPro" id="IPR001763">
    <property type="entry name" value="Rhodanese-like_dom"/>
</dbReference>
<dbReference type="Pfam" id="PF00271">
    <property type="entry name" value="Helicase_C"/>
    <property type="match status" value="1"/>
</dbReference>
<dbReference type="EC" id="5.6.2.4" evidence="10"/>
<dbReference type="InterPro" id="IPR032284">
    <property type="entry name" value="RecQ_Zn-bd"/>
</dbReference>
<keyword evidence="6" id="KW-0067">ATP-binding</keyword>
<evidence type="ECO:0000259" key="13">
    <source>
        <dbReference type="PROSITE" id="PS50206"/>
    </source>
</evidence>
<dbReference type="SUPFAM" id="SSF52540">
    <property type="entry name" value="P-loop containing nucleoside triphosphate hydrolases"/>
    <property type="match status" value="1"/>
</dbReference>
<evidence type="ECO:0000256" key="12">
    <source>
        <dbReference type="ARBA" id="ARBA00044550"/>
    </source>
</evidence>
<dbReference type="CDD" id="cd17920">
    <property type="entry name" value="DEXHc_RecQ"/>
    <property type="match status" value="1"/>
</dbReference>
<evidence type="ECO:0000256" key="7">
    <source>
        <dbReference type="ARBA" id="ARBA00023125"/>
    </source>
</evidence>
<evidence type="ECO:0000259" key="15">
    <source>
        <dbReference type="PROSITE" id="PS51194"/>
    </source>
</evidence>
<dbReference type="SMART" id="SM00490">
    <property type="entry name" value="HELICc"/>
    <property type="match status" value="1"/>
</dbReference>
<evidence type="ECO:0000256" key="10">
    <source>
        <dbReference type="ARBA" id="ARBA00034808"/>
    </source>
</evidence>
<accession>A0ABQ4CCS2</accession>
<dbReference type="PANTHER" id="PTHR13710:SF105">
    <property type="entry name" value="ATP-DEPENDENT DNA HELICASE Q1"/>
    <property type="match status" value="1"/>
</dbReference>
<dbReference type="InterPro" id="IPR001650">
    <property type="entry name" value="Helicase_C-like"/>
</dbReference>
<evidence type="ECO:0000256" key="1">
    <source>
        <dbReference type="ARBA" id="ARBA00005446"/>
    </source>
</evidence>
<evidence type="ECO:0000313" key="16">
    <source>
        <dbReference type="EMBL" id="GIF60145.1"/>
    </source>
</evidence>
<dbReference type="GO" id="GO:0004386">
    <property type="term" value="F:helicase activity"/>
    <property type="evidence" value="ECO:0007669"/>
    <property type="project" value="UniProtKB-KW"/>
</dbReference>
<feature type="domain" description="Helicase C-terminal" evidence="15">
    <location>
        <begin position="229"/>
        <end position="385"/>
    </location>
</feature>
<keyword evidence="5 16" id="KW-0347">Helicase</keyword>
<dbReference type="InterPro" id="IPR014001">
    <property type="entry name" value="Helicase_ATP-bd"/>
</dbReference>
<dbReference type="Pfam" id="PF16124">
    <property type="entry name" value="RecQ_Zn_bind"/>
    <property type="match status" value="1"/>
</dbReference>
<evidence type="ECO:0000256" key="11">
    <source>
        <dbReference type="ARBA" id="ARBA00044535"/>
    </source>
</evidence>
<evidence type="ECO:0000256" key="6">
    <source>
        <dbReference type="ARBA" id="ARBA00022840"/>
    </source>
</evidence>
<evidence type="ECO:0000256" key="4">
    <source>
        <dbReference type="ARBA" id="ARBA00022801"/>
    </source>
</evidence>
<keyword evidence="4" id="KW-0378">Hydrolase</keyword>
<evidence type="ECO:0000256" key="9">
    <source>
        <dbReference type="ARBA" id="ARBA00034617"/>
    </source>
</evidence>
<dbReference type="Gene3D" id="3.40.50.300">
    <property type="entry name" value="P-loop containing nucleotide triphosphate hydrolases"/>
    <property type="match status" value="2"/>
</dbReference>
<reference evidence="16 17" key="1">
    <citation type="submission" date="2021-01" db="EMBL/GenBank/DDBJ databases">
        <title>Whole genome shotgun sequence of Asanoa iriomotensis NBRC 100142.</title>
        <authorList>
            <person name="Komaki H."/>
            <person name="Tamura T."/>
        </authorList>
    </citation>
    <scope>NUCLEOTIDE SEQUENCE [LARGE SCALE GENOMIC DNA]</scope>
    <source>
        <strain evidence="16 17">NBRC 100142</strain>
    </source>
</reference>
<keyword evidence="3" id="KW-0547">Nucleotide-binding</keyword>
<dbReference type="PROSITE" id="PS50206">
    <property type="entry name" value="RHODANESE_3"/>
    <property type="match status" value="1"/>
</dbReference>
<evidence type="ECO:0000256" key="8">
    <source>
        <dbReference type="ARBA" id="ARBA00023235"/>
    </source>
</evidence>
<dbReference type="InterPro" id="IPR004589">
    <property type="entry name" value="DNA_helicase_ATP-dep_RecQ"/>
</dbReference>
<proteinExistence type="inferred from homology"/>
<keyword evidence="2" id="KW-0479">Metal-binding</keyword>
<evidence type="ECO:0000313" key="17">
    <source>
        <dbReference type="Proteomes" id="UP000624325"/>
    </source>
</evidence>
<dbReference type="EMBL" id="BONC01000061">
    <property type="protein sequence ID" value="GIF60145.1"/>
    <property type="molecule type" value="Genomic_DNA"/>
</dbReference>
<evidence type="ECO:0000256" key="5">
    <source>
        <dbReference type="ARBA" id="ARBA00022806"/>
    </source>
</evidence>